<evidence type="ECO:0000313" key="1">
    <source>
        <dbReference type="EMBL" id="KAI0027613.1"/>
    </source>
</evidence>
<accession>A0ACB8Q737</accession>
<gene>
    <name evidence="1" type="ORF">K488DRAFT_81051</name>
</gene>
<comment type="caution">
    <text evidence="1">The sequence shown here is derived from an EMBL/GenBank/DDBJ whole genome shotgun (WGS) entry which is preliminary data.</text>
</comment>
<name>A0ACB8Q737_9AGAM</name>
<protein>
    <submittedName>
        <fullName evidence="1">Uncharacterized protein</fullName>
    </submittedName>
</protein>
<organism evidence="1 2">
    <name type="scientific">Vararia minispora EC-137</name>
    <dbReference type="NCBI Taxonomy" id="1314806"/>
    <lineage>
        <taxon>Eukaryota</taxon>
        <taxon>Fungi</taxon>
        <taxon>Dikarya</taxon>
        <taxon>Basidiomycota</taxon>
        <taxon>Agaricomycotina</taxon>
        <taxon>Agaricomycetes</taxon>
        <taxon>Russulales</taxon>
        <taxon>Lachnocladiaceae</taxon>
        <taxon>Vararia</taxon>
    </lineage>
</organism>
<proteinExistence type="predicted"/>
<dbReference type="Proteomes" id="UP000814128">
    <property type="component" value="Unassembled WGS sequence"/>
</dbReference>
<evidence type="ECO:0000313" key="2">
    <source>
        <dbReference type="Proteomes" id="UP000814128"/>
    </source>
</evidence>
<reference evidence="1" key="1">
    <citation type="submission" date="2021-02" db="EMBL/GenBank/DDBJ databases">
        <authorList>
            <consortium name="DOE Joint Genome Institute"/>
            <person name="Ahrendt S."/>
            <person name="Looney B.P."/>
            <person name="Miyauchi S."/>
            <person name="Morin E."/>
            <person name="Drula E."/>
            <person name="Courty P.E."/>
            <person name="Chicoki N."/>
            <person name="Fauchery L."/>
            <person name="Kohler A."/>
            <person name="Kuo A."/>
            <person name="Labutti K."/>
            <person name="Pangilinan J."/>
            <person name="Lipzen A."/>
            <person name="Riley R."/>
            <person name="Andreopoulos W."/>
            <person name="He G."/>
            <person name="Johnson J."/>
            <person name="Barry K.W."/>
            <person name="Grigoriev I.V."/>
            <person name="Nagy L."/>
            <person name="Hibbett D."/>
            <person name="Henrissat B."/>
            <person name="Matheny P.B."/>
            <person name="Labbe J."/>
            <person name="Martin F."/>
        </authorList>
    </citation>
    <scope>NUCLEOTIDE SEQUENCE</scope>
    <source>
        <strain evidence="1">EC-137</strain>
    </source>
</reference>
<reference evidence="1" key="2">
    <citation type="journal article" date="2022" name="New Phytol.">
        <title>Evolutionary transition to the ectomycorrhizal habit in the genomes of a hyperdiverse lineage of mushroom-forming fungi.</title>
        <authorList>
            <person name="Looney B."/>
            <person name="Miyauchi S."/>
            <person name="Morin E."/>
            <person name="Drula E."/>
            <person name="Courty P.E."/>
            <person name="Kohler A."/>
            <person name="Kuo A."/>
            <person name="LaButti K."/>
            <person name="Pangilinan J."/>
            <person name="Lipzen A."/>
            <person name="Riley R."/>
            <person name="Andreopoulos W."/>
            <person name="He G."/>
            <person name="Johnson J."/>
            <person name="Nolan M."/>
            <person name="Tritt A."/>
            <person name="Barry K.W."/>
            <person name="Grigoriev I.V."/>
            <person name="Nagy L.G."/>
            <person name="Hibbett D."/>
            <person name="Henrissat B."/>
            <person name="Matheny P.B."/>
            <person name="Labbe J."/>
            <person name="Martin F.M."/>
        </authorList>
    </citation>
    <scope>NUCLEOTIDE SEQUENCE</scope>
    <source>
        <strain evidence="1">EC-137</strain>
    </source>
</reference>
<sequence>MRAFQDAIKANDPAQHRLSTMRTSDLTSAPSLSPQSKAFVQSQSGRRSVADRPSSVASSASGAGSTPAAPRYSTGRAKTPNARPTSRTSDVFTRSVSRAADHPFDVGENVRIESLGFEGVLCYLGSIDGKPGEWAGVELSGGFAGKGKNDGSVNGRYYFQCPPKCGLSPPTVGPGAVSRPSSVASSHGRMTPSFSGRVTPSSSAGTSGGRITPASTTGRISHRTPSARMPSDATFDPPKSTGPLGPMHQQVSGGSPTRIDLPSMSASATSSPSSSAKTPRPSAGRVNGVGLGLPSTTPTKGRSSVATLRGRIPSAIAMPPPMSPVSASRHVESGSSAPQLPQSGSTITEDSPMDSRLLQDKIANLMFGKGASSSPSPDPGSDDVLATRVAQLEAENGRLNGLLSSSRAEELENERRSDELREDRNHALVRVSDLEASVKALERSLHERDVKIDGLEKLITSASEEAKKSRREGENRTMELQILLNDAENRMKELREALVAKEEAEKRTSTALQSSSLELTTLRSRLEQAHHDLEEERKEVDALRSAGQETIALYEERLSEGGAQRYEMQEEIASLKEKLRIQAEPVSPASKARMLSSAAEIENETLRDQNAYLQKKITSLEDSLEEARSAAHLDETQFREKFERYKEKEENLRRQLADKDKEAERVLKAEATARTRVEEIEEAFREGTVALENAQVEIEGLRAEIANLESQSIVRSTSTEDVGVLGERVATLSAENAELRERLRQTGTEIETLRKKVDRDQPLPTDPPAPSLPRHESAMREELAGLKHIIQELQKENAAAAQQNKVLESENKLLLSETERLREASDILENAEISFLREKELPHEDVGPGGGAGDVQRALKDTRLRHEVRLCRYGVGGGANNSQVELEQLKKRLSESEMKSARKIHGLNKEIGELESLVESKQDELEQEIERLKDRLSRTSRKFSKNASEVGVSRSREDPPSSASTERSMSRLDVCEICEQPGHDIFTCDILKGSTIPASSFSGPTASSTYCEDCDSYGHTAADCPHSTDVF</sequence>
<keyword evidence="2" id="KW-1185">Reference proteome</keyword>
<dbReference type="EMBL" id="MU273870">
    <property type="protein sequence ID" value="KAI0027613.1"/>
    <property type="molecule type" value="Genomic_DNA"/>
</dbReference>